<reference evidence="2 3" key="1">
    <citation type="journal article" date="2011" name="Stand. Genomic Sci.">
        <title>Complete genome sequence of 'Thioalkalivibrio sulfidophilus' HL-EbGr7.</title>
        <authorList>
            <person name="Muyzer G."/>
            <person name="Sorokin D.Y."/>
            <person name="Mavromatis K."/>
            <person name="Lapidus A."/>
            <person name="Clum A."/>
            <person name="Ivanova N."/>
            <person name="Pati A."/>
            <person name="d'Haeseleer P."/>
            <person name="Woyke T."/>
            <person name="Kyrpides N.C."/>
        </authorList>
    </citation>
    <scope>NUCLEOTIDE SEQUENCE [LARGE SCALE GENOMIC DNA]</scope>
    <source>
        <strain evidence="2 3">HL-EbGR7</strain>
    </source>
</reference>
<dbReference type="KEGG" id="tgr:Tgr7_0139"/>
<accession>B8GTI0</accession>
<gene>
    <name evidence="2" type="ordered locus">Tgr7_0139</name>
</gene>
<dbReference type="AlphaFoldDB" id="B8GTI0"/>
<dbReference type="EMBL" id="CP001339">
    <property type="protein sequence ID" value="ACL71240.1"/>
    <property type="molecule type" value="Genomic_DNA"/>
</dbReference>
<feature type="transmembrane region" description="Helical" evidence="1">
    <location>
        <begin position="90"/>
        <end position="112"/>
    </location>
</feature>
<feature type="transmembrane region" description="Helical" evidence="1">
    <location>
        <begin position="118"/>
        <end position="137"/>
    </location>
</feature>
<feature type="transmembrane region" description="Helical" evidence="1">
    <location>
        <begin position="157"/>
        <end position="176"/>
    </location>
</feature>
<evidence type="ECO:0000313" key="3">
    <source>
        <dbReference type="Proteomes" id="UP000002383"/>
    </source>
</evidence>
<keyword evidence="1" id="KW-0812">Transmembrane</keyword>
<dbReference type="OrthoDB" id="5784902at2"/>
<organism evidence="2 3">
    <name type="scientific">Thioalkalivibrio sulfidiphilus (strain HL-EbGR7)</name>
    <dbReference type="NCBI Taxonomy" id="396588"/>
    <lineage>
        <taxon>Bacteria</taxon>
        <taxon>Pseudomonadati</taxon>
        <taxon>Pseudomonadota</taxon>
        <taxon>Gammaproteobacteria</taxon>
        <taxon>Chromatiales</taxon>
        <taxon>Ectothiorhodospiraceae</taxon>
        <taxon>Thioalkalivibrio</taxon>
    </lineage>
</organism>
<keyword evidence="1" id="KW-0472">Membrane</keyword>
<name>B8GTI0_THISH</name>
<sequence>MSESPSSGGWLVRQRELRLMLGLLALITLLLILERALPGMADGAVLLSAAVLWLPVLALLFWRRRMARRAWLRVHLRPESPWTRRLRGGLLMLITQALLAAFLALALLVSLARGIPPLTWIVLVLCVPLWAMAWRGLQTYLDRHASEEFLPVTAARLLVWSAAGLLLLGLATWGLWRPLPDLGELSLFEAVRHFAASQEAESPLLRFLLTLTTALDGARHWLAQHWFEGLPGVGLRLVAWMVVLVQEWLFVWPCLLLWEAVSHVVYGHAARPESGPGVA</sequence>
<feature type="transmembrane region" description="Helical" evidence="1">
    <location>
        <begin position="20"/>
        <end position="37"/>
    </location>
</feature>
<dbReference type="Proteomes" id="UP000002383">
    <property type="component" value="Chromosome"/>
</dbReference>
<feature type="transmembrane region" description="Helical" evidence="1">
    <location>
        <begin position="43"/>
        <end position="62"/>
    </location>
</feature>
<protein>
    <recommendedName>
        <fullName evidence="4">Transmembrane protein</fullName>
    </recommendedName>
</protein>
<dbReference type="eggNOG" id="ENOG5033P0U">
    <property type="taxonomic scope" value="Bacteria"/>
</dbReference>
<evidence type="ECO:0000313" key="2">
    <source>
        <dbReference type="EMBL" id="ACL71240.1"/>
    </source>
</evidence>
<dbReference type="HOGENOM" id="CLU_997260_0_0_6"/>
<evidence type="ECO:0000256" key="1">
    <source>
        <dbReference type="SAM" id="Phobius"/>
    </source>
</evidence>
<proteinExistence type="predicted"/>
<evidence type="ECO:0008006" key="4">
    <source>
        <dbReference type="Google" id="ProtNLM"/>
    </source>
</evidence>
<keyword evidence="1" id="KW-1133">Transmembrane helix</keyword>
<keyword evidence="3" id="KW-1185">Reference proteome</keyword>
<dbReference type="RefSeq" id="WP_012636729.1">
    <property type="nucleotide sequence ID" value="NC_011901.1"/>
</dbReference>